<dbReference type="EMBL" id="CP017146">
    <property type="protein sequence ID" value="QHO70800.1"/>
    <property type="molecule type" value="Genomic_DNA"/>
</dbReference>
<evidence type="ECO:0000313" key="2">
    <source>
        <dbReference type="EMBL" id="QHO70800.1"/>
    </source>
</evidence>
<sequence>MRRRASGIVALLLAALVLTGCVGIPTSGDVTVGQKLEEQDSGDFEFFPLEPTKGADQEAILAGFVAAFTGAAEDFRVAREFLSKSFADDWNPRSGVTVRTALQRFSSVDAATMQYSVAAEATVDSTGAYRQNGEPVPLTLRFEFVQEDGEWRINSAPDGIVLADATFRSIFDTHVLYFLGPTDTALVPDLRWFPSGSAALRVVSALLAGPPDWLRGAASTAFPEGTKLVAPSVEVQSGVAIVDLSTSALEADLEERQLMQLQLTRSLATVSNVRRVSLSVGGTPLDIAELGASAPRSNPQVDSRAVGLSDGTFGYVSGDQTVPIEPLSERIVATGPRGATVSIGSFTAAVLGSAGVSVVRSGDPGTTLLDGRQNLTVPSLDNGHVWSASRSTPGSIRVFDFAGAFRDLPTGLPANAGIVSIDVSRDGARIAIFASTPAGPRLQVRAINRDPDANEFPASLSEPALDVVATSGVAVDATWVDELSVATLVRDEAEDSVVLYQVGGERTSLSRIPPATALVGGNGRAGLRALGESGTILERSGNSWTDTRRAVEFLATQR</sequence>
<keyword evidence="3" id="KW-1185">Reference proteome</keyword>
<evidence type="ECO:0000313" key="3">
    <source>
        <dbReference type="Proteomes" id="UP000464507"/>
    </source>
</evidence>
<dbReference type="Pfam" id="PF25976">
    <property type="entry name" value="LpqB_N"/>
    <property type="match status" value="1"/>
</dbReference>
<proteinExistence type="predicted"/>
<dbReference type="Pfam" id="PF10647">
    <property type="entry name" value="Gmad1"/>
    <property type="match status" value="1"/>
</dbReference>
<protein>
    <recommendedName>
        <fullName evidence="1">GerMN domain-containing protein</fullName>
    </recommendedName>
</protein>
<dbReference type="PROSITE" id="PS51257">
    <property type="entry name" value="PROKAR_LIPOPROTEIN"/>
    <property type="match status" value="1"/>
</dbReference>
<name>A0A7L5AJK8_9MICO</name>
<accession>A0A7L5AJK8</accession>
<dbReference type="AlphaFoldDB" id="A0A7L5AJK8"/>
<dbReference type="Proteomes" id="UP000464507">
    <property type="component" value="Chromosome"/>
</dbReference>
<organism evidence="2 3">
    <name type="scientific">Marisediminicola antarctica</name>
    <dbReference type="NCBI Taxonomy" id="674079"/>
    <lineage>
        <taxon>Bacteria</taxon>
        <taxon>Bacillati</taxon>
        <taxon>Actinomycetota</taxon>
        <taxon>Actinomycetes</taxon>
        <taxon>Micrococcales</taxon>
        <taxon>Microbacteriaceae</taxon>
        <taxon>Marisediminicola</taxon>
    </lineage>
</organism>
<evidence type="ECO:0000259" key="1">
    <source>
        <dbReference type="SMART" id="SM00909"/>
    </source>
</evidence>
<dbReference type="OrthoDB" id="3226781at2"/>
<dbReference type="InterPro" id="IPR018910">
    <property type="entry name" value="LpqB_C"/>
</dbReference>
<gene>
    <name evidence="2" type="ORF">BHD05_15240</name>
</gene>
<dbReference type="Pfam" id="PF10646">
    <property type="entry name" value="Germane"/>
    <property type="match status" value="1"/>
</dbReference>
<dbReference type="SMART" id="SM00909">
    <property type="entry name" value="Germane"/>
    <property type="match status" value="1"/>
</dbReference>
<reference evidence="2 3" key="1">
    <citation type="submission" date="2016-09" db="EMBL/GenBank/DDBJ databases">
        <title>Complete genome sequence of microbes from the polar regions.</title>
        <authorList>
            <person name="Liao L."/>
            <person name="Chen B."/>
        </authorList>
    </citation>
    <scope>NUCLEOTIDE SEQUENCE [LARGE SCALE GENOMIC DNA]</scope>
    <source>
        <strain evidence="2 3">ZS314</strain>
    </source>
</reference>
<dbReference type="InterPro" id="IPR019606">
    <property type="entry name" value="GerMN"/>
</dbReference>
<feature type="domain" description="GerMN" evidence="1">
    <location>
        <begin position="199"/>
        <end position="289"/>
    </location>
</feature>
<dbReference type="RefSeq" id="WP_161887191.1">
    <property type="nucleotide sequence ID" value="NZ_CP017146.1"/>
</dbReference>
<dbReference type="KEGG" id="mant:BHD05_15240"/>
<dbReference type="InterPro" id="IPR059026">
    <property type="entry name" value="LpqB_N"/>
</dbReference>